<dbReference type="AlphaFoldDB" id="A0A562NQY0"/>
<dbReference type="InterPro" id="IPR045854">
    <property type="entry name" value="NO2/SO3_Rdtase_4Fe4S_sf"/>
</dbReference>
<keyword evidence="4" id="KW-0560">Oxidoreductase</keyword>
<evidence type="ECO:0000259" key="7">
    <source>
        <dbReference type="Pfam" id="PF03460"/>
    </source>
</evidence>
<dbReference type="Proteomes" id="UP000316225">
    <property type="component" value="Unassembled WGS sequence"/>
</dbReference>
<evidence type="ECO:0000313" key="8">
    <source>
        <dbReference type="EMBL" id="TWI34533.1"/>
    </source>
</evidence>
<keyword evidence="6" id="KW-0411">Iron-sulfur</keyword>
<evidence type="ECO:0000256" key="3">
    <source>
        <dbReference type="ARBA" id="ARBA00022723"/>
    </source>
</evidence>
<name>A0A562NQY0_9RHOB</name>
<dbReference type="InterPro" id="IPR005117">
    <property type="entry name" value="NiRdtase/SiRdtase_haem-b_fer"/>
</dbReference>
<evidence type="ECO:0000313" key="9">
    <source>
        <dbReference type="Proteomes" id="UP000316225"/>
    </source>
</evidence>
<keyword evidence="1" id="KW-0004">4Fe-4S</keyword>
<feature type="domain" description="Nitrite/Sulfite reductase ferredoxin-like" evidence="7">
    <location>
        <begin position="15"/>
        <end position="81"/>
    </location>
</feature>
<evidence type="ECO:0000256" key="2">
    <source>
        <dbReference type="ARBA" id="ARBA00022617"/>
    </source>
</evidence>
<keyword evidence="5" id="KW-0408">Iron</keyword>
<evidence type="ECO:0000256" key="4">
    <source>
        <dbReference type="ARBA" id="ARBA00023002"/>
    </source>
</evidence>
<evidence type="ECO:0000256" key="1">
    <source>
        <dbReference type="ARBA" id="ARBA00022485"/>
    </source>
</evidence>
<dbReference type="GO" id="GO:0051539">
    <property type="term" value="F:4 iron, 4 sulfur cluster binding"/>
    <property type="evidence" value="ECO:0007669"/>
    <property type="project" value="UniProtKB-KW"/>
</dbReference>
<protein>
    <submittedName>
        <fullName evidence="8">Precorrin-3B synthase</fullName>
    </submittedName>
</protein>
<dbReference type="GO" id="GO:0016491">
    <property type="term" value="F:oxidoreductase activity"/>
    <property type="evidence" value="ECO:0007669"/>
    <property type="project" value="UniProtKB-KW"/>
</dbReference>
<keyword evidence="9" id="KW-1185">Reference proteome</keyword>
<keyword evidence="2" id="KW-0349">Heme</keyword>
<dbReference type="EMBL" id="VLKU01000005">
    <property type="protein sequence ID" value="TWI34533.1"/>
    <property type="molecule type" value="Genomic_DNA"/>
</dbReference>
<organism evidence="8 9">
    <name type="scientific">Paracoccus sulfuroxidans</name>
    <dbReference type="NCBI Taxonomy" id="384678"/>
    <lineage>
        <taxon>Bacteria</taxon>
        <taxon>Pseudomonadati</taxon>
        <taxon>Pseudomonadota</taxon>
        <taxon>Alphaproteobacteria</taxon>
        <taxon>Rhodobacterales</taxon>
        <taxon>Paracoccaceae</taxon>
        <taxon>Paracoccus</taxon>
    </lineage>
</organism>
<dbReference type="PROSITE" id="PS00365">
    <property type="entry name" value="NIR_SIR"/>
    <property type="match status" value="1"/>
</dbReference>
<sequence>MSGFQVKGWCPGALRPMRSGDGLVLRIRAHCGRLTPAQAMGIADLSQTSGNGLMDLTSRANLQLRGLDEAGHAAALERLDAMGLLDPDARTEARRNVILSPLAPMGSPAWQIAEAISAGLAGPDAPEVPTKFGFAVDALPLSLGGVPADIRLIPSETGWVVAPDGADWALPTDDPAALALDLARDFIARGGVTAGRGRMRDRLPPMPEGAVARPETGQPPAIGPVPGGWLLGFAFGQITPDQLRAAAAHGPLRLTPWRALLIEGLALPPRVPGAILVPDDPLLRIHACTGAPACPQGLADVRALARRLAPGLRPGQSLHVSGCAKGCAHRGRADVTLVARSPDTFDMIRDGTIRDAALGPPLRTADIPPL</sequence>
<dbReference type="Gene3D" id="3.30.413.10">
    <property type="entry name" value="Sulfite Reductase Hemoprotein, domain 1"/>
    <property type="match status" value="2"/>
</dbReference>
<evidence type="ECO:0000256" key="6">
    <source>
        <dbReference type="ARBA" id="ARBA00023014"/>
    </source>
</evidence>
<dbReference type="SUPFAM" id="SSF55124">
    <property type="entry name" value="Nitrite/Sulfite reductase N-terminal domain-like"/>
    <property type="match status" value="2"/>
</dbReference>
<dbReference type="InterPro" id="IPR036136">
    <property type="entry name" value="Nit/Sulf_reduc_fer-like_dom_sf"/>
</dbReference>
<dbReference type="GO" id="GO:0046872">
    <property type="term" value="F:metal ion binding"/>
    <property type="evidence" value="ECO:0007669"/>
    <property type="project" value="UniProtKB-KW"/>
</dbReference>
<dbReference type="PANTHER" id="PTHR32439">
    <property type="entry name" value="FERREDOXIN--NITRITE REDUCTASE, CHLOROPLASTIC"/>
    <property type="match status" value="1"/>
</dbReference>
<dbReference type="SUPFAM" id="SSF56014">
    <property type="entry name" value="Nitrite and sulphite reductase 4Fe-4S domain-like"/>
    <property type="match status" value="1"/>
</dbReference>
<reference evidence="8 9" key="1">
    <citation type="journal article" date="2015" name="Stand. Genomic Sci.">
        <title>Genomic Encyclopedia of Bacterial and Archaeal Type Strains, Phase III: the genomes of soil and plant-associated and newly described type strains.</title>
        <authorList>
            <person name="Whitman W.B."/>
            <person name="Woyke T."/>
            <person name="Klenk H.P."/>
            <person name="Zhou Y."/>
            <person name="Lilburn T.G."/>
            <person name="Beck B.J."/>
            <person name="De Vos P."/>
            <person name="Vandamme P."/>
            <person name="Eisen J.A."/>
            <person name="Garrity G."/>
            <person name="Hugenholtz P."/>
            <person name="Kyrpides N.C."/>
        </authorList>
    </citation>
    <scope>NUCLEOTIDE SEQUENCE [LARGE SCALE GENOMIC DNA]</scope>
    <source>
        <strain evidence="8 9">CGMCC 1.5364</strain>
    </source>
</reference>
<proteinExistence type="predicted"/>
<accession>A0A562NQY0</accession>
<dbReference type="GO" id="GO:0020037">
    <property type="term" value="F:heme binding"/>
    <property type="evidence" value="ECO:0007669"/>
    <property type="project" value="InterPro"/>
</dbReference>
<dbReference type="Pfam" id="PF03460">
    <property type="entry name" value="NIR_SIR_ferr"/>
    <property type="match status" value="1"/>
</dbReference>
<gene>
    <name evidence="8" type="ORF">IQ24_02053</name>
</gene>
<dbReference type="InterPro" id="IPR006066">
    <property type="entry name" value="NO2/SO3_Rdtase_FeS/sirohaem_BS"/>
</dbReference>
<dbReference type="Gene3D" id="3.90.480.10">
    <property type="entry name" value="Sulfite Reductase Hemoprotein,Domain 2"/>
    <property type="match status" value="1"/>
</dbReference>
<comment type="caution">
    <text evidence="8">The sequence shown here is derived from an EMBL/GenBank/DDBJ whole genome shotgun (WGS) entry which is preliminary data.</text>
</comment>
<keyword evidence="3" id="KW-0479">Metal-binding</keyword>
<evidence type="ECO:0000256" key="5">
    <source>
        <dbReference type="ARBA" id="ARBA00023004"/>
    </source>
</evidence>
<dbReference type="RefSeq" id="WP_242008065.1">
    <property type="nucleotide sequence ID" value="NZ_VLKU01000005.1"/>
</dbReference>
<dbReference type="InterPro" id="IPR051329">
    <property type="entry name" value="NIR_SIR_4Fe-4S"/>
</dbReference>
<dbReference type="PANTHER" id="PTHR32439:SF9">
    <property type="entry name" value="BLR3264 PROTEIN"/>
    <property type="match status" value="1"/>
</dbReference>